<accession>M4BQ07</accession>
<reference evidence="2" key="2">
    <citation type="submission" date="2015-06" db="UniProtKB">
        <authorList>
            <consortium name="EnsemblProtists"/>
        </authorList>
    </citation>
    <scope>IDENTIFICATION</scope>
    <source>
        <strain evidence="2">Emoy2</strain>
    </source>
</reference>
<dbReference type="EMBL" id="JH598544">
    <property type="status" value="NOT_ANNOTATED_CDS"/>
    <property type="molecule type" value="Genomic_DNA"/>
</dbReference>
<protein>
    <submittedName>
        <fullName evidence="2">Uncharacterized protein</fullName>
    </submittedName>
</protein>
<evidence type="ECO:0000313" key="2">
    <source>
        <dbReference type="EnsemblProtists" id="HpaP808496"/>
    </source>
</evidence>
<keyword evidence="1" id="KW-0472">Membrane</keyword>
<keyword evidence="3" id="KW-1185">Reference proteome</keyword>
<keyword evidence="1" id="KW-0812">Transmembrane</keyword>
<dbReference type="eggNOG" id="KOG1441">
    <property type="taxonomic scope" value="Eukaryota"/>
</dbReference>
<dbReference type="InParanoid" id="M4BQ07"/>
<dbReference type="Proteomes" id="UP000011713">
    <property type="component" value="Unassembled WGS sequence"/>
</dbReference>
<feature type="transmembrane region" description="Helical" evidence="1">
    <location>
        <begin position="21"/>
        <end position="40"/>
    </location>
</feature>
<dbReference type="AlphaFoldDB" id="M4BQ07"/>
<dbReference type="HOGENOM" id="CLU_1196821_0_0_1"/>
<evidence type="ECO:0000313" key="3">
    <source>
        <dbReference type="Proteomes" id="UP000011713"/>
    </source>
</evidence>
<dbReference type="VEuPathDB" id="FungiDB:HpaG808496"/>
<feature type="transmembrane region" description="Helical" evidence="1">
    <location>
        <begin position="52"/>
        <end position="72"/>
    </location>
</feature>
<reference evidence="3" key="1">
    <citation type="journal article" date="2010" name="Science">
        <title>Signatures of adaptation to obligate biotrophy in the Hyaloperonospora arabidopsidis genome.</title>
        <authorList>
            <person name="Baxter L."/>
            <person name="Tripathy S."/>
            <person name="Ishaque N."/>
            <person name="Boot N."/>
            <person name="Cabral A."/>
            <person name="Kemen E."/>
            <person name="Thines M."/>
            <person name="Ah-Fong A."/>
            <person name="Anderson R."/>
            <person name="Badejoko W."/>
            <person name="Bittner-Eddy P."/>
            <person name="Boore J.L."/>
            <person name="Chibucos M.C."/>
            <person name="Coates M."/>
            <person name="Dehal P."/>
            <person name="Delehaunty K."/>
            <person name="Dong S."/>
            <person name="Downton P."/>
            <person name="Dumas B."/>
            <person name="Fabro G."/>
            <person name="Fronick C."/>
            <person name="Fuerstenberg S.I."/>
            <person name="Fulton L."/>
            <person name="Gaulin E."/>
            <person name="Govers F."/>
            <person name="Hughes L."/>
            <person name="Humphray S."/>
            <person name="Jiang R.H."/>
            <person name="Judelson H."/>
            <person name="Kamoun S."/>
            <person name="Kyung K."/>
            <person name="Meijer H."/>
            <person name="Minx P."/>
            <person name="Morris P."/>
            <person name="Nelson J."/>
            <person name="Phuntumart V."/>
            <person name="Qutob D."/>
            <person name="Rehmany A."/>
            <person name="Rougon-Cardoso A."/>
            <person name="Ryden P."/>
            <person name="Torto-Alalibo T."/>
            <person name="Studholme D."/>
            <person name="Wang Y."/>
            <person name="Win J."/>
            <person name="Wood J."/>
            <person name="Clifton S.W."/>
            <person name="Rogers J."/>
            <person name="Van den Ackerveken G."/>
            <person name="Jones J.D."/>
            <person name="McDowell J.M."/>
            <person name="Beynon J."/>
            <person name="Tyler B.M."/>
        </authorList>
    </citation>
    <scope>NUCLEOTIDE SEQUENCE [LARGE SCALE GENOMIC DNA]</scope>
    <source>
        <strain evidence="3">Emoy2</strain>
    </source>
</reference>
<proteinExistence type="predicted"/>
<name>M4BQ07_HYAAE</name>
<evidence type="ECO:0000256" key="1">
    <source>
        <dbReference type="SAM" id="Phobius"/>
    </source>
</evidence>
<feature type="transmembrane region" description="Helical" evidence="1">
    <location>
        <begin position="93"/>
        <end position="115"/>
    </location>
</feature>
<organism evidence="2 3">
    <name type="scientific">Hyaloperonospora arabidopsidis (strain Emoy2)</name>
    <name type="common">Downy mildew agent</name>
    <name type="synonym">Peronospora arabidopsidis</name>
    <dbReference type="NCBI Taxonomy" id="559515"/>
    <lineage>
        <taxon>Eukaryota</taxon>
        <taxon>Sar</taxon>
        <taxon>Stramenopiles</taxon>
        <taxon>Oomycota</taxon>
        <taxon>Peronosporomycetes</taxon>
        <taxon>Peronosporales</taxon>
        <taxon>Peronosporaceae</taxon>
        <taxon>Hyaloperonospora</taxon>
    </lineage>
</organism>
<dbReference type="EnsemblProtists" id="HpaT808496">
    <property type="protein sequence ID" value="HpaP808496"/>
    <property type="gene ID" value="HpaG808496"/>
</dbReference>
<keyword evidence="1" id="KW-1133">Transmembrane helix</keyword>
<sequence>MMSEVHEKKPVLSLRSTESKVGVCIAGWYVISLLTLWTNRYVLTTLHVDSNVLSLAQLSMSVLGGLSLELYLEGWTVCKRSLRKVVSDGLKEMVLLAGVRILTVLLGLTALKYIAVSFTRRTHTEGGEYMVLISTSDGCCLYRNNQVVCTVLHCYVGLFSAGSTHGVESELFAYPYWNGSRLLQSVGQLVPRPRVHCGANVELHRLHSERIDKAIADALVYVSAQAVLVCRG</sequence>